<dbReference type="Gene3D" id="2.60.120.620">
    <property type="entry name" value="q2cbj1_9rhob like domain"/>
    <property type="match status" value="1"/>
</dbReference>
<evidence type="ECO:0000256" key="1">
    <source>
        <dbReference type="ARBA" id="ARBA00001962"/>
    </source>
</evidence>
<keyword evidence="4" id="KW-1185">Reference proteome</keyword>
<dbReference type="AlphaFoldDB" id="C1FFJ4"/>
<gene>
    <name evidence="3" type="ORF">MICPUN_60536</name>
</gene>
<organism evidence="3 4">
    <name type="scientific">Micromonas commoda (strain RCC299 / NOUM17 / CCMP2709)</name>
    <name type="common">Picoplanktonic green alga</name>
    <dbReference type="NCBI Taxonomy" id="296587"/>
    <lineage>
        <taxon>Eukaryota</taxon>
        <taxon>Viridiplantae</taxon>
        <taxon>Chlorophyta</taxon>
        <taxon>Mamiellophyceae</taxon>
        <taxon>Mamiellales</taxon>
        <taxon>Mamiellaceae</taxon>
        <taxon>Micromonas</taxon>
    </lineage>
</organism>
<accession>C1FFJ4</accession>
<dbReference type="PANTHER" id="PTHR20883">
    <property type="entry name" value="PHYTANOYL-COA DIOXYGENASE DOMAIN CONTAINING 1"/>
    <property type="match status" value="1"/>
</dbReference>
<dbReference type="InParanoid" id="C1FFJ4"/>
<reference evidence="3 4" key="1">
    <citation type="journal article" date="2009" name="Science">
        <title>Green evolution and dynamic adaptations revealed by genomes of the marine picoeukaryotes Micromonas.</title>
        <authorList>
            <person name="Worden A.Z."/>
            <person name="Lee J.H."/>
            <person name="Mock T."/>
            <person name="Rouze P."/>
            <person name="Simmons M.P."/>
            <person name="Aerts A.L."/>
            <person name="Allen A.E."/>
            <person name="Cuvelier M.L."/>
            <person name="Derelle E."/>
            <person name="Everett M.V."/>
            <person name="Foulon E."/>
            <person name="Grimwood J."/>
            <person name="Gundlach H."/>
            <person name="Henrissat B."/>
            <person name="Napoli C."/>
            <person name="McDonald S.M."/>
            <person name="Parker M.S."/>
            <person name="Rombauts S."/>
            <person name="Salamov A."/>
            <person name="Von Dassow P."/>
            <person name="Badger J.H."/>
            <person name="Coutinho P.M."/>
            <person name="Demir E."/>
            <person name="Dubchak I."/>
            <person name="Gentemann C."/>
            <person name="Eikrem W."/>
            <person name="Gready J.E."/>
            <person name="John U."/>
            <person name="Lanier W."/>
            <person name="Lindquist E.A."/>
            <person name="Lucas S."/>
            <person name="Mayer K.F."/>
            <person name="Moreau H."/>
            <person name="Not F."/>
            <person name="Otillar R."/>
            <person name="Panaud O."/>
            <person name="Pangilinan J."/>
            <person name="Paulsen I."/>
            <person name="Piegu B."/>
            <person name="Poliakov A."/>
            <person name="Robbens S."/>
            <person name="Schmutz J."/>
            <person name="Toulza E."/>
            <person name="Wyss T."/>
            <person name="Zelensky A."/>
            <person name="Zhou K."/>
            <person name="Armbrust E.V."/>
            <person name="Bhattacharya D."/>
            <person name="Goodenough U.W."/>
            <person name="Van de Peer Y."/>
            <person name="Grigoriev I.V."/>
        </authorList>
    </citation>
    <scope>NUCLEOTIDE SEQUENCE [LARGE SCALE GENOMIC DNA]</scope>
    <source>
        <strain evidence="4">RCC299 / NOUM17</strain>
    </source>
</reference>
<dbReference type="Proteomes" id="UP000002009">
    <property type="component" value="Chromosome 8"/>
</dbReference>
<evidence type="ECO:0000313" key="3">
    <source>
        <dbReference type="EMBL" id="ACO69095.1"/>
    </source>
</evidence>
<dbReference type="PANTHER" id="PTHR20883:SF51">
    <property type="entry name" value="PHYTANOYL-COA HYDROXYLASE"/>
    <property type="match status" value="1"/>
</dbReference>
<dbReference type="SUPFAM" id="SSF51197">
    <property type="entry name" value="Clavaminate synthase-like"/>
    <property type="match status" value="1"/>
</dbReference>
<dbReference type="KEGG" id="mis:MICPUN_60536"/>
<dbReference type="STRING" id="296587.C1FFJ4"/>
<evidence type="ECO:0000313" key="4">
    <source>
        <dbReference type="Proteomes" id="UP000002009"/>
    </source>
</evidence>
<name>C1FFJ4_MICCC</name>
<dbReference type="RefSeq" id="XP_002507837.1">
    <property type="nucleotide sequence ID" value="XM_002507791.1"/>
</dbReference>
<dbReference type="Pfam" id="PF05721">
    <property type="entry name" value="PhyH"/>
    <property type="match status" value="1"/>
</dbReference>
<dbReference type="OrthoDB" id="445007at2759"/>
<evidence type="ECO:0008006" key="5">
    <source>
        <dbReference type="Google" id="ProtNLM"/>
    </source>
</evidence>
<dbReference type="EMBL" id="CP001575">
    <property type="protein sequence ID" value="ACO69095.1"/>
    <property type="molecule type" value="Genomic_DNA"/>
</dbReference>
<comment type="cofactor">
    <cofactor evidence="1">
        <name>Fe cation</name>
        <dbReference type="ChEBI" id="CHEBI:24875"/>
    </cofactor>
</comment>
<evidence type="ECO:0000256" key="2">
    <source>
        <dbReference type="SAM" id="MobiDB-lite"/>
    </source>
</evidence>
<sequence>MARGHAPADEASTNSPALSSETYRVRGWDERELGALRRHYAREGWVVVRRLVTTDEVDALHAATDALQAEASAFTRSRRERGVYFEVQSASGRKGDPAVAPGVLRKITSPSKRSKAFASLTTHANVRAVCAQLCGVSDGTAEEGSAAPSPGRRRSSSSSMRCVVDQVNLKHPLGAGTGFPWHQDVSFLKPDARAACEAHGGCNAVVAMDPSHEENGGFVVLGGTHRLGEKFTQTRDAYDGAADVSGDVFDLSRRFCPRLAPGDAIFFHPALAHGSGTNHSPERRRIATLWFVGAGD</sequence>
<protein>
    <recommendedName>
        <fullName evidence="5">Fe2OG dioxygenase domain-containing protein</fullName>
    </recommendedName>
</protein>
<feature type="region of interest" description="Disordered" evidence="2">
    <location>
        <begin position="139"/>
        <end position="160"/>
    </location>
</feature>
<dbReference type="InterPro" id="IPR008775">
    <property type="entry name" value="Phytyl_CoA_dOase-like"/>
</dbReference>
<dbReference type="GeneID" id="8245756"/>
<dbReference type="OMA" id="HYAREGW"/>
<proteinExistence type="predicted"/>